<evidence type="ECO:0000313" key="3">
    <source>
        <dbReference type="Proteomes" id="UP000631694"/>
    </source>
</evidence>
<evidence type="ECO:0000313" key="2">
    <source>
        <dbReference type="EMBL" id="MBH0239936.1"/>
    </source>
</evidence>
<accession>A0A931N1L0</accession>
<dbReference type="AlphaFoldDB" id="A0A931N1L0"/>
<organism evidence="2 3">
    <name type="scientific">Methylobrevis albus</name>
    <dbReference type="NCBI Taxonomy" id="2793297"/>
    <lineage>
        <taxon>Bacteria</taxon>
        <taxon>Pseudomonadati</taxon>
        <taxon>Pseudomonadota</taxon>
        <taxon>Alphaproteobacteria</taxon>
        <taxon>Hyphomicrobiales</taxon>
        <taxon>Pleomorphomonadaceae</taxon>
        <taxon>Methylobrevis</taxon>
    </lineage>
</organism>
<name>A0A931N1L0_9HYPH</name>
<dbReference type="RefSeq" id="WP_197313005.1">
    <property type="nucleotide sequence ID" value="NZ_JADZLT010000056.1"/>
</dbReference>
<dbReference type="Proteomes" id="UP000631694">
    <property type="component" value="Unassembled WGS sequence"/>
</dbReference>
<dbReference type="EMBL" id="JADZLT010000056">
    <property type="protein sequence ID" value="MBH0239936.1"/>
    <property type="molecule type" value="Genomic_DNA"/>
</dbReference>
<keyword evidence="3" id="KW-1185">Reference proteome</keyword>
<evidence type="ECO:0000256" key="1">
    <source>
        <dbReference type="SAM" id="SignalP"/>
    </source>
</evidence>
<sequence>MRTQTGLVMLGCLVSIGFAAVGFAVAANAEAVLASDMDNFSGKSDRIEIPVDVPVSKFVTIGATDVDSQASILLRYEAPRVAGS</sequence>
<protein>
    <submittedName>
        <fullName evidence="2">Uncharacterized protein</fullName>
    </submittedName>
</protein>
<gene>
    <name evidence="2" type="ORF">I5731_19095</name>
</gene>
<feature type="signal peptide" evidence="1">
    <location>
        <begin position="1"/>
        <end position="19"/>
    </location>
</feature>
<feature type="chain" id="PRO_5037970071" evidence="1">
    <location>
        <begin position="20"/>
        <end position="84"/>
    </location>
</feature>
<reference evidence="2" key="1">
    <citation type="submission" date="2020-12" db="EMBL/GenBank/DDBJ databases">
        <title>Methylobrevis albus sp. nov., isolated from fresh water lack sediment.</title>
        <authorList>
            <person name="Zou Q."/>
        </authorList>
    </citation>
    <scope>NUCLEOTIDE SEQUENCE</scope>
    <source>
        <strain evidence="2">L22</strain>
    </source>
</reference>
<keyword evidence="1" id="KW-0732">Signal</keyword>
<proteinExistence type="predicted"/>
<comment type="caution">
    <text evidence="2">The sequence shown here is derived from an EMBL/GenBank/DDBJ whole genome shotgun (WGS) entry which is preliminary data.</text>
</comment>